<dbReference type="EC" id="6.3.5.3" evidence="8"/>
<comment type="catalytic activity">
    <reaction evidence="8">
        <text>N(2)-formyl-N(1)-(5-phospho-beta-D-ribosyl)glycinamide + L-glutamine + ATP + H2O = 2-formamido-N(1)-(5-O-phospho-beta-D-ribosyl)acetamidine + L-glutamate + ADP + phosphate + H(+)</text>
        <dbReference type="Rhea" id="RHEA:17129"/>
        <dbReference type="ChEBI" id="CHEBI:15377"/>
        <dbReference type="ChEBI" id="CHEBI:15378"/>
        <dbReference type="ChEBI" id="CHEBI:29985"/>
        <dbReference type="ChEBI" id="CHEBI:30616"/>
        <dbReference type="ChEBI" id="CHEBI:43474"/>
        <dbReference type="ChEBI" id="CHEBI:58359"/>
        <dbReference type="ChEBI" id="CHEBI:147286"/>
        <dbReference type="ChEBI" id="CHEBI:147287"/>
        <dbReference type="ChEBI" id="CHEBI:456216"/>
        <dbReference type="EC" id="6.3.5.3"/>
    </reaction>
</comment>
<evidence type="ECO:0000256" key="5">
    <source>
        <dbReference type="ARBA" id="ARBA00022801"/>
    </source>
</evidence>
<dbReference type="InterPro" id="IPR029062">
    <property type="entry name" value="Class_I_gatase-like"/>
</dbReference>
<proteinExistence type="inferred from homology"/>
<comment type="pathway">
    <text evidence="8">Purine metabolism; IMP biosynthesis via de novo pathway; 5-amino-1-(5-phospho-D-ribosyl)imidazole from N(2)-formyl-N(1)-(5-phospho-D-ribosyl)glycinamide: step 1/2.</text>
</comment>
<dbReference type="PANTHER" id="PTHR47552:SF1">
    <property type="entry name" value="PHOSPHORIBOSYLFORMYLGLYCINAMIDINE SYNTHASE SUBUNIT PURQ"/>
    <property type="match status" value="1"/>
</dbReference>
<accession>A0ABP7BUC6</accession>
<keyword evidence="4 8" id="KW-0658">Purine biosynthesis</keyword>
<dbReference type="SMART" id="SM01211">
    <property type="entry name" value="GATase_5"/>
    <property type="match status" value="1"/>
</dbReference>
<dbReference type="NCBIfam" id="TIGR01737">
    <property type="entry name" value="FGAM_synth_I"/>
    <property type="match status" value="1"/>
</dbReference>
<evidence type="ECO:0000256" key="6">
    <source>
        <dbReference type="ARBA" id="ARBA00022840"/>
    </source>
</evidence>
<dbReference type="HAMAP" id="MF_00421">
    <property type="entry name" value="PurQ"/>
    <property type="match status" value="1"/>
</dbReference>
<evidence type="ECO:0000256" key="8">
    <source>
        <dbReference type="HAMAP-Rule" id="MF_00421"/>
    </source>
</evidence>
<keyword evidence="5 8" id="KW-0378">Hydrolase</keyword>
<keyword evidence="1 8" id="KW-0963">Cytoplasm</keyword>
<comment type="catalytic activity">
    <reaction evidence="8">
        <text>L-glutamine + H2O = L-glutamate + NH4(+)</text>
        <dbReference type="Rhea" id="RHEA:15889"/>
        <dbReference type="ChEBI" id="CHEBI:15377"/>
        <dbReference type="ChEBI" id="CHEBI:28938"/>
        <dbReference type="ChEBI" id="CHEBI:29985"/>
        <dbReference type="ChEBI" id="CHEBI:58359"/>
        <dbReference type="EC" id="3.5.1.2"/>
    </reaction>
</comment>
<keyword evidence="6 8" id="KW-0067">ATP-binding</keyword>
<keyword evidence="10" id="KW-1185">Reference proteome</keyword>
<comment type="subcellular location">
    <subcellularLocation>
        <location evidence="8">Cytoplasm</location>
    </subcellularLocation>
</comment>
<feature type="active site" evidence="8">
    <location>
        <position position="219"/>
    </location>
</feature>
<gene>
    <name evidence="8 9" type="primary">purQ</name>
    <name evidence="9" type="ORF">GCM10023081_04680</name>
</gene>
<evidence type="ECO:0000313" key="10">
    <source>
        <dbReference type="Proteomes" id="UP001500752"/>
    </source>
</evidence>
<evidence type="ECO:0000256" key="4">
    <source>
        <dbReference type="ARBA" id="ARBA00022755"/>
    </source>
</evidence>
<dbReference type="CDD" id="cd01740">
    <property type="entry name" value="GATase1_FGAR_AT"/>
    <property type="match status" value="1"/>
</dbReference>
<dbReference type="RefSeq" id="WP_345148170.1">
    <property type="nucleotide sequence ID" value="NZ_BAABEO010000006.1"/>
</dbReference>
<comment type="subunit">
    <text evidence="8">Part of the FGAM synthase complex composed of 1 PurL, 1 PurQ and 2 PurS subunits.</text>
</comment>
<keyword evidence="3 8" id="KW-0547">Nucleotide-binding</keyword>
<evidence type="ECO:0000256" key="2">
    <source>
        <dbReference type="ARBA" id="ARBA00022598"/>
    </source>
</evidence>
<protein>
    <recommendedName>
        <fullName evidence="8">Phosphoribosylformylglycinamidine synthase subunit PurQ</fullName>
        <shortName evidence="8">FGAM synthase</shortName>
        <ecNumber evidence="8">6.3.5.3</ecNumber>
    </recommendedName>
    <alternativeName>
        <fullName evidence="8">Formylglycinamide ribonucleotide amidotransferase subunit I</fullName>
        <shortName evidence="8">FGAR amidotransferase I</shortName>
        <shortName evidence="8">FGAR-AT I</shortName>
    </alternativeName>
    <alternativeName>
        <fullName evidence="8">Glutaminase PurQ</fullName>
        <ecNumber evidence="8">3.5.1.2</ecNumber>
    </alternativeName>
    <alternativeName>
        <fullName evidence="8">Phosphoribosylformylglycinamidine synthase subunit I</fullName>
    </alternativeName>
</protein>
<evidence type="ECO:0000313" key="9">
    <source>
        <dbReference type="EMBL" id="GAA3669289.1"/>
    </source>
</evidence>
<dbReference type="Proteomes" id="UP001500752">
    <property type="component" value="Unassembled WGS sequence"/>
</dbReference>
<comment type="caution">
    <text evidence="9">The sequence shown here is derived from an EMBL/GenBank/DDBJ whole genome shotgun (WGS) entry which is preliminary data.</text>
</comment>
<name>A0ABP7BUC6_9MICC</name>
<reference evidence="10" key="1">
    <citation type="journal article" date="2019" name="Int. J. Syst. Evol. Microbiol.">
        <title>The Global Catalogue of Microorganisms (GCM) 10K type strain sequencing project: providing services to taxonomists for standard genome sequencing and annotation.</title>
        <authorList>
            <consortium name="The Broad Institute Genomics Platform"/>
            <consortium name="The Broad Institute Genome Sequencing Center for Infectious Disease"/>
            <person name="Wu L."/>
            <person name="Ma J."/>
        </authorList>
    </citation>
    <scope>NUCLEOTIDE SEQUENCE [LARGE SCALE GENOMIC DNA]</scope>
    <source>
        <strain evidence="10">JCM 30742</strain>
    </source>
</reference>
<evidence type="ECO:0000256" key="7">
    <source>
        <dbReference type="ARBA" id="ARBA00022962"/>
    </source>
</evidence>
<sequence length="251" mass="26592">MSSELPLIGDYSPAPGAALSGARIGVVTFPGTLDDRDAARAVRLAGAEPVSLWHADESLQDVDAVILPGGFSYGDYLRAGAIARFAPMMSKIVDAAKSDAKLPVLGICNGFQILTESHLLPGSMIKNDHLKFICRDQVLRVENNTTAWTSQYAAGQEISIVLKNQDGQYIADEKTLDALEAEGRVAFRYVGWNPNGSRRDIAGISNEAGNVVGLMPHPEHAVEAGYGPDHTGTDGLGLFTSVLTTLVGGTK</sequence>
<dbReference type="SUPFAM" id="SSF52317">
    <property type="entry name" value="Class I glutamine amidotransferase-like"/>
    <property type="match status" value="1"/>
</dbReference>
<feature type="active site" evidence="8">
    <location>
        <position position="217"/>
    </location>
</feature>
<dbReference type="Pfam" id="PF13507">
    <property type="entry name" value="GATase_5"/>
    <property type="match status" value="1"/>
</dbReference>
<dbReference type="PIRSF" id="PIRSF001586">
    <property type="entry name" value="FGAM_synth_I"/>
    <property type="match status" value="1"/>
</dbReference>
<dbReference type="EMBL" id="BAABEO010000006">
    <property type="protein sequence ID" value="GAA3669289.1"/>
    <property type="molecule type" value="Genomic_DNA"/>
</dbReference>
<dbReference type="InterPro" id="IPR010075">
    <property type="entry name" value="PRibForGlyAmidine_synth_PurQ"/>
</dbReference>
<dbReference type="PANTHER" id="PTHR47552">
    <property type="entry name" value="PHOSPHORIBOSYLFORMYLGLYCINAMIDINE SYNTHASE SUBUNIT PURQ"/>
    <property type="match status" value="1"/>
</dbReference>
<feature type="active site" description="Nucleophile" evidence="8">
    <location>
        <position position="108"/>
    </location>
</feature>
<evidence type="ECO:0000256" key="3">
    <source>
        <dbReference type="ARBA" id="ARBA00022741"/>
    </source>
</evidence>
<comment type="function">
    <text evidence="8">Part of the phosphoribosylformylglycinamidine synthase complex involved in the purines biosynthetic pathway. Catalyzes the ATP-dependent conversion of formylglycinamide ribonucleotide (FGAR) and glutamine to yield formylglycinamidine ribonucleotide (FGAM) and glutamate. The FGAM synthase complex is composed of three subunits. PurQ produces an ammonia molecule by converting glutamine to glutamate. PurL transfers the ammonia molecule to FGAR to form FGAM in an ATP-dependent manner. PurS interacts with PurQ and PurL and is thought to assist in the transfer of the ammonia molecule from PurQ to PurL.</text>
</comment>
<keyword evidence="2 8" id="KW-0436">Ligase</keyword>
<dbReference type="Gene3D" id="3.40.50.880">
    <property type="match status" value="1"/>
</dbReference>
<organism evidence="9 10">
    <name type="scientific">Arthrobacter ginkgonis</name>
    <dbReference type="NCBI Taxonomy" id="1630594"/>
    <lineage>
        <taxon>Bacteria</taxon>
        <taxon>Bacillati</taxon>
        <taxon>Actinomycetota</taxon>
        <taxon>Actinomycetes</taxon>
        <taxon>Micrococcales</taxon>
        <taxon>Micrococcaceae</taxon>
        <taxon>Arthrobacter</taxon>
    </lineage>
</organism>
<dbReference type="NCBIfam" id="NF002957">
    <property type="entry name" value="PRK03619.1"/>
    <property type="match status" value="1"/>
</dbReference>
<evidence type="ECO:0000256" key="1">
    <source>
        <dbReference type="ARBA" id="ARBA00022490"/>
    </source>
</evidence>
<keyword evidence="7 8" id="KW-0315">Glutamine amidotransferase</keyword>
<dbReference type="PROSITE" id="PS51273">
    <property type="entry name" value="GATASE_TYPE_1"/>
    <property type="match status" value="1"/>
</dbReference>
<dbReference type="EC" id="3.5.1.2" evidence="8"/>